<evidence type="ECO:0000256" key="19">
    <source>
        <dbReference type="ARBA" id="ARBA00023180"/>
    </source>
</evidence>
<keyword evidence="8" id="KW-0433">Leucine-rich repeat</keyword>
<keyword evidence="23" id="KW-1185">Reference proteome</keyword>
<comment type="similarity">
    <text evidence="3">Belongs to the protein kinase superfamily. Ser/Thr protein kinase family.</text>
</comment>
<evidence type="ECO:0000256" key="21">
    <source>
        <dbReference type="ARBA" id="ARBA00048679"/>
    </source>
</evidence>
<accession>A0A1U7ZFP9</accession>
<evidence type="ECO:0000256" key="8">
    <source>
        <dbReference type="ARBA" id="ARBA00022614"/>
    </source>
</evidence>
<evidence type="ECO:0000256" key="11">
    <source>
        <dbReference type="ARBA" id="ARBA00022729"/>
    </source>
</evidence>
<dbReference type="PROSITE" id="PS00107">
    <property type="entry name" value="PROTEIN_KINASE_ATP"/>
    <property type="match status" value="1"/>
</dbReference>
<gene>
    <name evidence="24" type="primary">LOC104592524</name>
</gene>
<name>A0A1U7ZFP9_NELNU</name>
<dbReference type="FunFam" id="3.80.10.10:FF:000288">
    <property type="entry name" value="LRR receptor-like serine/threonine-protein kinase EFR"/>
    <property type="match status" value="1"/>
</dbReference>
<evidence type="ECO:0000256" key="16">
    <source>
        <dbReference type="ARBA" id="ARBA00022989"/>
    </source>
</evidence>
<sequence length="1034" mass="112391">MNTVLRPGDVTTATVSVAAAAAGTGTGLGGNETDLLALLAFKSRITQDPLGVMSSWNNSHHHCKWEGVTCARRQPRRVISLALESKGLVGTIPPEIGNLSLLGELWLLNNSFHGEIPRQIGRLLKLEVINFRNNSLEGEIPANLSHCSNLTDIVLAGNRLTGKIPAELGSLLKLEALTIHGNNLAGEIPHSFGNLSSLLRLSAAYNMLEGSIPNLDRLTKLTTLGLGGNKLSGMVPSNLYNLSSLTVFDVGANQLEGTLPPDLGFTLPNIQRFIVAQNHFTGTIPVSLSNASKLEILATKINEFSGKVSVDFKGLPHLWWLSMGSNHLGNMEMDDLNFINTMTNCSNLQVLGFEENRLGGMLPKSVANLSTQLTTLTLGRNFISGSIPSGIENLVNLNVLGLEINELTGTIPTSMGKLQKLYDLTLAINRLAGRIPSSLGNLTSLSTLRLQVNNLTGSIPPSLGNCSKLFLLQLSGNSLSGVIPREIFGISSLTLALDLAQNHLVGSLPQEVGQLRNLEQLDVSENKLSGGIPSSLGSCASLENLVLKGNLFNGSIPSSLSSLRGLINVDLSQNNLSGPIPQYFQQFRSLQSLNLSFNNLEGEVPTDGVFQNASIAFVAGNSKLCGGIPRLQLSPCPTKELKEKSVSRHKRLIIAACSSGAFVCISSVMAFVILYWRRMQRKEEPSSASSILHRHLMISYEALMKATEGFCSANLLGTGSFGSVYKGSLDQGETCVAVKVLNLQQRGASRSFMAECESLRNIRHRNLLKVITSCSSIDFQGNDFKALVYEFMSNGSLEDWLHPKEDCAQVEPRKHLSILQRLNIAIDVASALDYIHHHCEIPIIHCDLKPSNVLLDENLTAHVGDFGLSRFLLEAGSRSSSSQASSVGIKGTIGYSAPEYGMGAEVSTQGDVYSYGILLLEMFIGKRPTDEMFRGDLNLHSLAKMALPERAMEIIDPMLFSGERAEVEEVANNIESERCKRERMQECVVSIIRVGVACSMELPKQRMNITDALNELQKVRKYFLEISTQRQRHR</sequence>
<dbReference type="InterPro" id="IPR032675">
    <property type="entry name" value="LRR_dom_sf"/>
</dbReference>
<dbReference type="InterPro" id="IPR051716">
    <property type="entry name" value="Plant_RL_S/T_kinase"/>
</dbReference>
<evidence type="ECO:0000256" key="1">
    <source>
        <dbReference type="ARBA" id="ARBA00004162"/>
    </source>
</evidence>
<dbReference type="Proteomes" id="UP000189703">
    <property type="component" value="Unplaced"/>
</dbReference>
<keyword evidence="19" id="KW-0325">Glycoprotein</keyword>
<dbReference type="InterPro" id="IPR017441">
    <property type="entry name" value="Protein_kinase_ATP_BS"/>
</dbReference>
<dbReference type="GO" id="GO:0005524">
    <property type="term" value="F:ATP binding"/>
    <property type="evidence" value="ECO:0007669"/>
    <property type="project" value="UniProtKB-UniRule"/>
</dbReference>
<keyword evidence="16" id="KW-1133">Transmembrane helix</keyword>
<dbReference type="Gene3D" id="3.30.200.20">
    <property type="entry name" value="Phosphorylase Kinase, domain 1"/>
    <property type="match status" value="1"/>
</dbReference>
<dbReference type="FunFam" id="1.10.510.10:FF:000358">
    <property type="entry name" value="Putative leucine-rich repeat receptor-like serine/threonine-protein kinase"/>
    <property type="match status" value="1"/>
</dbReference>
<dbReference type="Gene3D" id="3.80.10.10">
    <property type="entry name" value="Ribonuclease Inhibitor"/>
    <property type="match status" value="4"/>
</dbReference>
<reference evidence="24" key="1">
    <citation type="submission" date="2025-08" db="UniProtKB">
        <authorList>
            <consortium name="RefSeq"/>
        </authorList>
    </citation>
    <scope>IDENTIFICATION</scope>
</reference>
<dbReference type="InterPro" id="IPR000719">
    <property type="entry name" value="Prot_kinase_dom"/>
</dbReference>
<dbReference type="Pfam" id="PF08263">
    <property type="entry name" value="LRRNT_2"/>
    <property type="match status" value="1"/>
</dbReference>
<evidence type="ECO:0000256" key="9">
    <source>
        <dbReference type="ARBA" id="ARBA00022679"/>
    </source>
</evidence>
<dbReference type="Pfam" id="PF00560">
    <property type="entry name" value="LRR_1"/>
    <property type="match status" value="8"/>
</dbReference>
<dbReference type="InterPro" id="IPR013210">
    <property type="entry name" value="LRR_N_plant-typ"/>
</dbReference>
<dbReference type="eggNOG" id="ENOG502QPYS">
    <property type="taxonomic scope" value="Eukaryota"/>
</dbReference>
<evidence type="ECO:0000313" key="23">
    <source>
        <dbReference type="Proteomes" id="UP000189703"/>
    </source>
</evidence>
<dbReference type="Pfam" id="PF07714">
    <property type="entry name" value="PK_Tyr_Ser-Thr"/>
    <property type="match status" value="1"/>
</dbReference>
<dbReference type="SUPFAM" id="SSF52058">
    <property type="entry name" value="L domain-like"/>
    <property type="match status" value="2"/>
</dbReference>
<evidence type="ECO:0000313" key="24">
    <source>
        <dbReference type="RefSeq" id="XP_010250245.1"/>
    </source>
</evidence>
<keyword evidence="11" id="KW-0732">Signal</keyword>
<comment type="subcellular location">
    <subcellularLocation>
        <location evidence="1">Cell membrane</location>
        <topology evidence="1">Single-pass membrane protein</topology>
    </subcellularLocation>
    <subcellularLocation>
        <location evidence="2">Membrane</location>
        <topology evidence="2">Single-pass type I membrane protein</topology>
    </subcellularLocation>
</comment>
<keyword evidence="5" id="KW-1003">Cell membrane</keyword>
<evidence type="ECO:0000256" key="10">
    <source>
        <dbReference type="ARBA" id="ARBA00022692"/>
    </source>
</evidence>
<dbReference type="OMA" id="NGSMDTW"/>
<dbReference type="OrthoDB" id="676979at2759"/>
<dbReference type="GO" id="GO:0005886">
    <property type="term" value="C:plasma membrane"/>
    <property type="evidence" value="ECO:0007669"/>
    <property type="project" value="UniProtKB-SubCell"/>
</dbReference>
<evidence type="ECO:0000256" key="5">
    <source>
        <dbReference type="ARBA" id="ARBA00022475"/>
    </source>
</evidence>
<dbReference type="PANTHER" id="PTHR48053">
    <property type="entry name" value="LEUCINE RICH REPEAT FAMILY PROTEIN, EXPRESSED"/>
    <property type="match status" value="1"/>
</dbReference>
<dbReference type="FunFam" id="3.30.200.20:FF:000432">
    <property type="entry name" value="LRR receptor-like serine/threonine-protein kinase EFR"/>
    <property type="match status" value="1"/>
</dbReference>
<dbReference type="GeneID" id="104592524"/>
<dbReference type="FunCoup" id="A0A1U7ZFP9">
    <property type="interactions" value="1894"/>
</dbReference>
<evidence type="ECO:0000256" key="18">
    <source>
        <dbReference type="ARBA" id="ARBA00023170"/>
    </source>
</evidence>
<dbReference type="SMART" id="SM00220">
    <property type="entry name" value="S_TKc"/>
    <property type="match status" value="1"/>
</dbReference>
<dbReference type="KEGG" id="nnu:104592524"/>
<dbReference type="FunFam" id="3.80.10.10:FF:000095">
    <property type="entry name" value="LRR receptor-like serine/threonine-protein kinase GSO1"/>
    <property type="match status" value="1"/>
</dbReference>
<feature type="domain" description="Protein kinase" evidence="22">
    <location>
        <begin position="710"/>
        <end position="1023"/>
    </location>
</feature>
<dbReference type="SMART" id="SM00369">
    <property type="entry name" value="LRR_TYP"/>
    <property type="match status" value="8"/>
</dbReference>
<keyword evidence="10" id="KW-0812">Transmembrane</keyword>
<keyword evidence="7" id="KW-0597">Phosphoprotein</keyword>
<dbReference type="PANTHER" id="PTHR48053:SF37">
    <property type="entry name" value="LEUCINE-RICH REPEAT PROTEIN KINASE FAMILY PROTEIN"/>
    <property type="match status" value="1"/>
</dbReference>
<dbReference type="PROSITE" id="PS00108">
    <property type="entry name" value="PROTEIN_KINASE_ST"/>
    <property type="match status" value="1"/>
</dbReference>
<dbReference type="InterPro" id="IPR001245">
    <property type="entry name" value="Ser-Thr/Tyr_kinase_cat_dom"/>
</dbReference>
<dbReference type="InterPro" id="IPR011009">
    <property type="entry name" value="Kinase-like_dom_sf"/>
</dbReference>
<evidence type="ECO:0000256" key="7">
    <source>
        <dbReference type="ARBA" id="ARBA00022553"/>
    </source>
</evidence>
<comment type="catalytic activity">
    <reaction evidence="20">
        <text>L-threonyl-[protein] + ATP = O-phospho-L-threonyl-[protein] + ADP + H(+)</text>
        <dbReference type="Rhea" id="RHEA:46608"/>
        <dbReference type="Rhea" id="RHEA-COMP:11060"/>
        <dbReference type="Rhea" id="RHEA-COMP:11605"/>
        <dbReference type="ChEBI" id="CHEBI:15378"/>
        <dbReference type="ChEBI" id="CHEBI:30013"/>
        <dbReference type="ChEBI" id="CHEBI:30616"/>
        <dbReference type="ChEBI" id="CHEBI:61977"/>
        <dbReference type="ChEBI" id="CHEBI:456216"/>
        <dbReference type="EC" id="2.7.11.1"/>
    </reaction>
</comment>
<keyword evidence="12" id="KW-0677">Repeat</keyword>
<protein>
    <recommendedName>
        <fullName evidence="4">non-specific serine/threonine protein kinase</fullName>
        <ecNumber evidence="4">2.7.11.1</ecNumber>
    </recommendedName>
</protein>
<organism evidence="23 24">
    <name type="scientific">Nelumbo nucifera</name>
    <name type="common">Sacred lotus</name>
    <dbReference type="NCBI Taxonomy" id="4432"/>
    <lineage>
        <taxon>Eukaryota</taxon>
        <taxon>Viridiplantae</taxon>
        <taxon>Streptophyta</taxon>
        <taxon>Embryophyta</taxon>
        <taxon>Tracheophyta</taxon>
        <taxon>Spermatophyta</taxon>
        <taxon>Magnoliopsida</taxon>
        <taxon>Proteales</taxon>
        <taxon>Nelumbonaceae</taxon>
        <taxon>Nelumbo</taxon>
    </lineage>
</organism>
<dbReference type="PROSITE" id="PS50011">
    <property type="entry name" value="PROTEIN_KINASE_DOM"/>
    <property type="match status" value="1"/>
</dbReference>
<proteinExistence type="inferred from homology"/>
<dbReference type="SUPFAM" id="SSF56112">
    <property type="entry name" value="Protein kinase-like (PK-like)"/>
    <property type="match status" value="1"/>
</dbReference>
<evidence type="ECO:0000256" key="15">
    <source>
        <dbReference type="ARBA" id="ARBA00022840"/>
    </source>
</evidence>
<evidence type="ECO:0000259" key="22">
    <source>
        <dbReference type="PROSITE" id="PS50011"/>
    </source>
</evidence>
<dbReference type="RefSeq" id="XP_010250245.1">
    <property type="nucleotide sequence ID" value="XM_010251943.2"/>
</dbReference>
<keyword evidence="13" id="KW-0547">Nucleotide-binding</keyword>
<dbReference type="GO" id="GO:0004674">
    <property type="term" value="F:protein serine/threonine kinase activity"/>
    <property type="evidence" value="ECO:0007669"/>
    <property type="project" value="UniProtKB-KW"/>
</dbReference>
<keyword evidence="14" id="KW-0418">Kinase</keyword>
<evidence type="ECO:0000256" key="12">
    <source>
        <dbReference type="ARBA" id="ARBA00022737"/>
    </source>
</evidence>
<keyword evidence="6" id="KW-0723">Serine/threonine-protein kinase</keyword>
<evidence type="ECO:0000256" key="13">
    <source>
        <dbReference type="ARBA" id="ARBA00022741"/>
    </source>
</evidence>
<evidence type="ECO:0000256" key="17">
    <source>
        <dbReference type="ARBA" id="ARBA00023136"/>
    </source>
</evidence>
<evidence type="ECO:0000256" key="4">
    <source>
        <dbReference type="ARBA" id="ARBA00012513"/>
    </source>
</evidence>
<evidence type="ECO:0000256" key="20">
    <source>
        <dbReference type="ARBA" id="ARBA00047899"/>
    </source>
</evidence>
<keyword evidence="9" id="KW-0808">Transferase</keyword>
<comment type="catalytic activity">
    <reaction evidence="21">
        <text>L-seryl-[protein] + ATP = O-phospho-L-seryl-[protein] + ADP + H(+)</text>
        <dbReference type="Rhea" id="RHEA:17989"/>
        <dbReference type="Rhea" id="RHEA-COMP:9863"/>
        <dbReference type="Rhea" id="RHEA-COMP:11604"/>
        <dbReference type="ChEBI" id="CHEBI:15378"/>
        <dbReference type="ChEBI" id="CHEBI:29999"/>
        <dbReference type="ChEBI" id="CHEBI:30616"/>
        <dbReference type="ChEBI" id="CHEBI:83421"/>
        <dbReference type="ChEBI" id="CHEBI:456216"/>
        <dbReference type="EC" id="2.7.11.1"/>
    </reaction>
</comment>
<keyword evidence="18" id="KW-0675">Receptor</keyword>
<dbReference type="EC" id="2.7.11.1" evidence="4"/>
<evidence type="ECO:0000256" key="6">
    <source>
        <dbReference type="ARBA" id="ARBA00022527"/>
    </source>
</evidence>
<evidence type="ECO:0000256" key="3">
    <source>
        <dbReference type="ARBA" id="ARBA00008684"/>
    </source>
</evidence>
<dbReference type="InterPro" id="IPR003591">
    <property type="entry name" value="Leu-rich_rpt_typical-subtyp"/>
</dbReference>
<evidence type="ECO:0000256" key="14">
    <source>
        <dbReference type="ARBA" id="ARBA00022777"/>
    </source>
</evidence>
<keyword evidence="17" id="KW-0472">Membrane</keyword>
<dbReference type="InterPro" id="IPR001611">
    <property type="entry name" value="Leu-rich_rpt"/>
</dbReference>
<dbReference type="InterPro" id="IPR008271">
    <property type="entry name" value="Ser/Thr_kinase_AS"/>
</dbReference>
<keyword evidence="15" id="KW-0067">ATP-binding</keyword>
<dbReference type="AlphaFoldDB" id="A0A1U7ZFP9"/>
<dbReference type="Gene3D" id="1.10.510.10">
    <property type="entry name" value="Transferase(Phosphotransferase) domain 1"/>
    <property type="match status" value="1"/>
</dbReference>
<evidence type="ECO:0000256" key="2">
    <source>
        <dbReference type="ARBA" id="ARBA00004479"/>
    </source>
</evidence>